<name>A0A1W1VMV4_9FIRM</name>
<dbReference type="Proteomes" id="UP000192569">
    <property type="component" value="Chromosome I"/>
</dbReference>
<protein>
    <submittedName>
        <fullName evidence="2">Protein phosphatase</fullName>
    </submittedName>
</protein>
<dbReference type="GO" id="GO:0004722">
    <property type="term" value="F:protein serine/threonine phosphatase activity"/>
    <property type="evidence" value="ECO:0007669"/>
    <property type="project" value="InterPro"/>
</dbReference>
<dbReference type="Gene3D" id="3.60.40.10">
    <property type="entry name" value="PPM-type phosphatase domain"/>
    <property type="match status" value="1"/>
</dbReference>
<reference evidence="2 3" key="1">
    <citation type="submission" date="2017-04" db="EMBL/GenBank/DDBJ databases">
        <authorList>
            <person name="Afonso C.L."/>
            <person name="Miller P.J."/>
            <person name="Scott M.A."/>
            <person name="Spackman E."/>
            <person name="Goraichik I."/>
            <person name="Dimitrov K.M."/>
            <person name="Suarez D.L."/>
            <person name="Swayne D.E."/>
        </authorList>
    </citation>
    <scope>NUCLEOTIDE SEQUENCE [LARGE SCALE GENOMIC DNA]</scope>
    <source>
        <strain evidence="2 3">ToBE</strain>
    </source>
</reference>
<dbReference type="Pfam" id="PF13672">
    <property type="entry name" value="PP2C_2"/>
    <property type="match status" value="1"/>
</dbReference>
<dbReference type="AlphaFoldDB" id="A0A1W1VMV4"/>
<dbReference type="OrthoDB" id="9801841at2"/>
<proteinExistence type="predicted"/>
<dbReference type="SUPFAM" id="SSF81606">
    <property type="entry name" value="PP2C-like"/>
    <property type="match status" value="1"/>
</dbReference>
<dbReference type="SMART" id="SM00331">
    <property type="entry name" value="PP2C_SIG"/>
    <property type="match status" value="1"/>
</dbReference>
<sequence>MRAEALTHTGLIRPDNEDAFLVDTEKGLLAVADGMGGHQAGEVASFLALRALAEKLKEELVEDPLAKLLAAVHFANEVVYRSACQSPELSGMGTTLTAAWVVGSQAFLAHVGDSRAYLFRGGRLEVLTHDHSYVGELVRSGDLTVEQARLHPHRNILTRALGTEAEVIVDTRVVGLHTGDRLLLCTDGLPEVVKDEEIAEVLSSRTGLKEAVQSLVRLALERGGPDNVTVVLGAYE</sequence>
<organism evidence="2 3">
    <name type="scientific">Thermanaeromonas toyohensis ToBE</name>
    <dbReference type="NCBI Taxonomy" id="698762"/>
    <lineage>
        <taxon>Bacteria</taxon>
        <taxon>Bacillati</taxon>
        <taxon>Bacillota</taxon>
        <taxon>Clostridia</taxon>
        <taxon>Neomoorellales</taxon>
        <taxon>Neomoorellaceae</taxon>
        <taxon>Thermanaeromonas</taxon>
    </lineage>
</organism>
<dbReference type="SMART" id="SM00332">
    <property type="entry name" value="PP2Cc"/>
    <property type="match status" value="1"/>
</dbReference>
<dbReference type="InterPro" id="IPR015655">
    <property type="entry name" value="PP2C"/>
</dbReference>
<keyword evidence="3" id="KW-1185">Reference proteome</keyword>
<feature type="domain" description="PPM-type phosphatase" evidence="1">
    <location>
        <begin position="1"/>
        <end position="235"/>
    </location>
</feature>
<dbReference type="CDD" id="cd00143">
    <property type="entry name" value="PP2Cc"/>
    <property type="match status" value="1"/>
</dbReference>
<evidence type="ECO:0000313" key="2">
    <source>
        <dbReference type="EMBL" id="SMB94658.1"/>
    </source>
</evidence>
<evidence type="ECO:0000313" key="3">
    <source>
        <dbReference type="Proteomes" id="UP000192569"/>
    </source>
</evidence>
<dbReference type="PROSITE" id="PS51746">
    <property type="entry name" value="PPM_2"/>
    <property type="match status" value="1"/>
</dbReference>
<evidence type="ECO:0000259" key="1">
    <source>
        <dbReference type="PROSITE" id="PS51746"/>
    </source>
</evidence>
<dbReference type="NCBIfam" id="NF033484">
    <property type="entry name" value="Stp1_PP2C_phos"/>
    <property type="match status" value="1"/>
</dbReference>
<dbReference type="EMBL" id="LT838272">
    <property type="protein sequence ID" value="SMB94658.1"/>
    <property type="molecule type" value="Genomic_DNA"/>
</dbReference>
<accession>A0A1W1VMV4</accession>
<dbReference type="STRING" id="698762.SAMN00808754_1083"/>
<dbReference type="RefSeq" id="WP_084664570.1">
    <property type="nucleotide sequence ID" value="NZ_LT838272.1"/>
</dbReference>
<dbReference type="InterPro" id="IPR036457">
    <property type="entry name" value="PPM-type-like_dom_sf"/>
</dbReference>
<dbReference type="PANTHER" id="PTHR47992">
    <property type="entry name" value="PROTEIN PHOSPHATASE"/>
    <property type="match status" value="1"/>
</dbReference>
<gene>
    <name evidence="2" type="ORF">SAMN00808754_1083</name>
</gene>
<dbReference type="InterPro" id="IPR001932">
    <property type="entry name" value="PPM-type_phosphatase-like_dom"/>
</dbReference>